<evidence type="ECO:0000256" key="3">
    <source>
        <dbReference type="ARBA" id="ARBA00002443"/>
    </source>
</evidence>
<evidence type="ECO:0000256" key="12">
    <source>
        <dbReference type="ARBA" id="ARBA00030849"/>
    </source>
</evidence>
<dbReference type="PANTHER" id="PTHR43226">
    <property type="entry name" value="XAA-PRO AMINOPEPTIDASE 3"/>
    <property type="match status" value="1"/>
</dbReference>
<comment type="function">
    <text evidence="3">Catalyzes the removal of a penultimate prolyl residue from the N-termini of peptides.</text>
</comment>
<dbReference type="Pfam" id="PF00557">
    <property type="entry name" value="Peptidase_M24"/>
    <property type="match status" value="1"/>
</dbReference>
<sequence length="117" mass="12706">MLGKRAPVTPEDLVAMLDEAERTSGDEAGAGLRANMVVTIEPGIYFSRPYLESVFLCDPKHARFIDRDVLEGYYAIGGVRIEDDILVTADGYENLTTAPKGAELLEIINRGRSGSSS</sequence>
<evidence type="ECO:0000259" key="14">
    <source>
        <dbReference type="Pfam" id="PF00557"/>
    </source>
</evidence>
<keyword evidence="16" id="KW-1185">Reference proteome</keyword>
<comment type="catalytic activity">
    <reaction evidence="1">
        <text>Release of any N-terminal amino acid, including proline, that is linked to proline, even from a dipeptide or tripeptide.</text>
        <dbReference type="EC" id="3.4.11.9"/>
    </reaction>
</comment>
<evidence type="ECO:0000256" key="4">
    <source>
        <dbReference type="ARBA" id="ARBA00008766"/>
    </source>
</evidence>
<dbReference type="InterPro" id="IPR000994">
    <property type="entry name" value="Pept_M24"/>
</dbReference>
<keyword evidence="11" id="KW-0464">Manganese</keyword>
<dbReference type="AlphaFoldDB" id="A0A0F8A4F0"/>
<comment type="similarity">
    <text evidence="4">Belongs to the peptidase M24B family.</text>
</comment>
<keyword evidence="10" id="KW-0482">Metalloprotease</keyword>
<comment type="cofactor">
    <cofactor evidence="2">
        <name>Mn(2+)</name>
        <dbReference type="ChEBI" id="CHEBI:29035"/>
    </cofactor>
</comment>
<keyword evidence="8" id="KW-0479">Metal-binding</keyword>
<evidence type="ECO:0000256" key="11">
    <source>
        <dbReference type="ARBA" id="ARBA00023211"/>
    </source>
</evidence>
<protein>
    <recommendedName>
        <fullName evidence="5">Xaa-Pro aminopeptidase</fullName>
        <ecNumber evidence="5">3.4.11.9</ecNumber>
    </recommendedName>
    <alternativeName>
        <fullName evidence="12">Aminoacylproline aminopeptidase</fullName>
    </alternativeName>
    <alternativeName>
        <fullName evidence="13">Prolidase</fullName>
    </alternativeName>
</protein>
<accession>A0A0F8A4F0</accession>
<feature type="domain" description="Peptidase M24" evidence="14">
    <location>
        <begin position="28"/>
        <end position="89"/>
    </location>
</feature>
<dbReference type="PANTHER" id="PTHR43226:SF3">
    <property type="entry name" value="XAA-PRO AMINOPEPTIDASE AN0832-RELATED"/>
    <property type="match status" value="1"/>
</dbReference>
<gene>
    <name evidence="15" type="ORF">HIM_07258</name>
</gene>
<dbReference type="EMBL" id="KQ030535">
    <property type="protein sequence ID" value="KJZ73464.1"/>
    <property type="molecule type" value="Genomic_DNA"/>
</dbReference>
<proteinExistence type="inferred from homology"/>
<keyword evidence="9" id="KW-0378">Hydrolase</keyword>
<dbReference type="InterPro" id="IPR052433">
    <property type="entry name" value="X-Pro_dipept-like"/>
</dbReference>
<evidence type="ECO:0000256" key="10">
    <source>
        <dbReference type="ARBA" id="ARBA00023049"/>
    </source>
</evidence>
<dbReference type="GO" id="GO:0004177">
    <property type="term" value="F:aminopeptidase activity"/>
    <property type="evidence" value="ECO:0007669"/>
    <property type="project" value="UniProtKB-KW"/>
</dbReference>
<evidence type="ECO:0000256" key="13">
    <source>
        <dbReference type="ARBA" id="ARBA00032413"/>
    </source>
</evidence>
<dbReference type="GO" id="GO:0046872">
    <property type="term" value="F:metal ion binding"/>
    <property type="evidence" value="ECO:0007669"/>
    <property type="project" value="UniProtKB-KW"/>
</dbReference>
<evidence type="ECO:0000313" key="15">
    <source>
        <dbReference type="EMBL" id="KJZ73464.1"/>
    </source>
</evidence>
<keyword evidence="7" id="KW-0645">Protease</keyword>
<dbReference type="InterPro" id="IPR036005">
    <property type="entry name" value="Creatinase/aminopeptidase-like"/>
</dbReference>
<dbReference type="EC" id="3.4.11.9" evidence="5"/>
<keyword evidence="6" id="KW-0031">Aminopeptidase</keyword>
<organism evidence="15 16">
    <name type="scientific">Hirsutella minnesotensis 3608</name>
    <dbReference type="NCBI Taxonomy" id="1043627"/>
    <lineage>
        <taxon>Eukaryota</taxon>
        <taxon>Fungi</taxon>
        <taxon>Dikarya</taxon>
        <taxon>Ascomycota</taxon>
        <taxon>Pezizomycotina</taxon>
        <taxon>Sordariomycetes</taxon>
        <taxon>Hypocreomycetidae</taxon>
        <taxon>Hypocreales</taxon>
        <taxon>Ophiocordycipitaceae</taxon>
        <taxon>Hirsutella</taxon>
    </lineage>
</organism>
<dbReference type="Proteomes" id="UP000054481">
    <property type="component" value="Unassembled WGS sequence"/>
</dbReference>
<name>A0A0F8A4F0_9HYPO</name>
<dbReference type="GO" id="GO:0006508">
    <property type="term" value="P:proteolysis"/>
    <property type="evidence" value="ECO:0007669"/>
    <property type="project" value="UniProtKB-KW"/>
</dbReference>
<dbReference type="SUPFAM" id="SSF55920">
    <property type="entry name" value="Creatinase/aminopeptidase"/>
    <property type="match status" value="1"/>
</dbReference>
<reference evidence="15 16" key="1">
    <citation type="journal article" date="2014" name="Genome Biol. Evol.">
        <title>Comparative genomics and transcriptomics analyses reveal divergent lifestyle features of nematode endoparasitic fungus Hirsutella minnesotensis.</title>
        <authorList>
            <person name="Lai Y."/>
            <person name="Liu K."/>
            <person name="Zhang X."/>
            <person name="Zhang X."/>
            <person name="Li K."/>
            <person name="Wang N."/>
            <person name="Shu C."/>
            <person name="Wu Y."/>
            <person name="Wang C."/>
            <person name="Bushley K.E."/>
            <person name="Xiang M."/>
            <person name="Liu X."/>
        </authorList>
    </citation>
    <scope>NUCLEOTIDE SEQUENCE [LARGE SCALE GENOMIC DNA]</scope>
    <source>
        <strain evidence="15 16">3608</strain>
    </source>
</reference>
<evidence type="ECO:0000256" key="8">
    <source>
        <dbReference type="ARBA" id="ARBA00022723"/>
    </source>
</evidence>
<evidence type="ECO:0000313" key="16">
    <source>
        <dbReference type="Proteomes" id="UP000054481"/>
    </source>
</evidence>
<evidence type="ECO:0000256" key="7">
    <source>
        <dbReference type="ARBA" id="ARBA00022670"/>
    </source>
</evidence>
<evidence type="ECO:0000256" key="1">
    <source>
        <dbReference type="ARBA" id="ARBA00001424"/>
    </source>
</evidence>
<evidence type="ECO:0000256" key="5">
    <source>
        <dbReference type="ARBA" id="ARBA00012574"/>
    </source>
</evidence>
<evidence type="ECO:0000256" key="2">
    <source>
        <dbReference type="ARBA" id="ARBA00001936"/>
    </source>
</evidence>
<evidence type="ECO:0000256" key="6">
    <source>
        <dbReference type="ARBA" id="ARBA00022438"/>
    </source>
</evidence>
<dbReference type="GO" id="GO:0008237">
    <property type="term" value="F:metallopeptidase activity"/>
    <property type="evidence" value="ECO:0007669"/>
    <property type="project" value="UniProtKB-KW"/>
</dbReference>
<dbReference type="Gene3D" id="3.90.230.10">
    <property type="entry name" value="Creatinase/methionine aminopeptidase superfamily"/>
    <property type="match status" value="1"/>
</dbReference>
<dbReference type="OrthoDB" id="10261878at2759"/>
<evidence type="ECO:0000256" key="9">
    <source>
        <dbReference type="ARBA" id="ARBA00022801"/>
    </source>
</evidence>